<proteinExistence type="predicted"/>
<dbReference type="RefSeq" id="WP_253510673.1">
    <property type="nucleotide sequence ID" value="NZ_CP112866.1"/>
</dbReference>
<protein>
    <submittedName>
        <fullName evidence="1">Fimbrial protein</fullName>
    </submittedName>
</protein>
<dbReference type="Proteomes" id="UP001164116">
    <property type="component" value="Chromosome"/>
</dbReference>
<dbReference type="Pfam" id="PF04449">
    <property type="entry name" value="Fimbrial_CS1"/>
    <property type="match status" value="1"/>
</dbReference>
<gene>
    <name evidence="1" type="ORF">OSC50_18850</name>
</gene>
<sequence length="177" mass="19624">MVSEKIQPEWPRPAYDALYKILMGLVLLVGVLLSTPAQAIREVEVFDVSVTIPTQDFYVLPVDPGFLEREQQMVWELVPGRLRPLREHFDVKSSAGGINARLGALPTLFNGGRTYIDLSVTFNGQVLGLDDRLVVSHDEARLGKRVLLDISAVQPADGFTPGEYYGSVELLFDAVRP</sequence>
<dbReference type="Gene3D" id="2.60.40.2040">
    <property type="entry name" value="CFA/I fimbrial subunit E, pilin domain"/>
    <property type="match status" value="1"/>
</dbReference>
<evidence type="ECO:0000313" key="2">
    <source>
        <dbReference type="Proteomes" id="UP001164116"/>
    </source>
</evidence>
<evidence type="ECO:0000313" key="1">
    <source>
        <dbReference type="EMBL" id="UZW17436.1"/>
    </source>
</evidence>
<organism evidence="1 2">
    <name type="scientific">Pseudomonas quebecensis</name>
    <dbReference type="NCBI Taxonomy" id="2995174"/>
    <lineage>
        <taxon>Bacteria</taxon>
        <taxon>Pseudomonadati</taxon>
        <taxon>Pseudomonadota</taxon>
        <taxon>Gammaproteobacteria</taxon>
        <taxon>Pseudomonadales</taxon>
        <taxon>Pseudomonadaceae</taxon>
        <taxon>Pseudomonas</taxon>
    </lineage>
</organism>
<dbReference type="EMBL" id="CP112866">
    <property type="protein sequence ID" value="UZW17436.1"/>
    <property type="molecule type" value="Genomic_DNA"/>
</dbReference>
<dbReference type="InterPro" id="IPR007540">
    <property type="entry name" value="Fimbrial_CS1-type"/>
</dbReference>
<reference evidence="1" key="1">
    <citation type="submission" date="2022-11" db="EMBL/GenBank/DDBJ databases">
        <title>Taxonomic description of a new Pseudomonas species.</title>
        <authorList>
            <person name="Tambong J.T."/>
        </authorList>
    </citation>
    <scope>NUCLEOTIDE SEQUENCE</scope>
    <source>
        <strain evidence="1">S1Bt42</strain>
    </source>
</reference>
<keyword evidence="2" id="KW-1185">Reference proteome</keyword>
<accession>A0ABY6QDG3</accession>
<name>A0ABY6QDG3_9PSED</name>